<sequence length="65" mass="7477">MPDYDSIAEQIVEWLRKDGVSDRTLATLADVLETAWDDGLNPLFLTQRIRIETLGYEILNPREEA</sequence>
<evidence type="ECO:0000313" key="1">
    <source>
        <dbReference type="EMBL" id="CAB4171980.1"/>
    </source>
</evidence>
<evidence type="ECO:0000313" key="2">
    <source>
        <dbReference type="EMBL" id="CAB4187229.1"/>
    </source>
</evidence>
<protein>
    <submittedName>
        <fullName evidence="1">Uncharacterized protein</fullName>
    </submittedName>
</protein>
<proteinExistence type="predicted"/>
<organism evidence="1">
    <name type="scientific">uncultured Caudovirales phage</name>
    <dbReference type="NCBI Taxonomy" id="2100421"/>
    <lineage>
        <taxon>Viruses</taxon>
        <taxon>Duplodnaviria</taxon>
        <taxon>Heunggongvirae</taxon>
        <taxon>Uroviricota</taxon>
        <taxon>Caudoviricetes</taxon>
        <taxon>Peduoviridae</taxon>
        <taxon>Maltschvirus</taxon>
        <taxon>Maltschvirus maltsch</taxon>
    </lineage>
</organism>
<dbReference type="EMBL" id="LR797295">
    <property type="protein sequence ID" value="CAB4200602.1"/>
    <property type="molecule type" value="Genomic_DNA"/>
</dbReference>
<name>A0A6J5PJD1_9CAUD</name>
<reference evidence="1" key="1">
    <citation type="submission" date="2020-05" db="EMBL/GenBank/DDBJ databases">
        <authorList>
            <person name="Chiriac C."/>
            <person name="Salcher M."/>
            <person name="Ghai R."/>
            <person name="Kavagutti S V."/>
        </authorList>
    </citation>
    <scope>NUCLEOTIDE SEQUENCE</scope>
</reference>
<accession>A0A6J5PJD1</accession>
<gene>
    <name evidence="2" type="ORF">UFOVP1156_6</name>
    <name evidence="3" type="ORF">UFOVP1346_50</name>
    <name evidence="1" type="ORF">UFOVP921_30</name>
</gene>
<dbReference type="EMBL" id="LR797103">
    <property type="protein sequence ID" value="CAB4187229.1"/>
    <property type="molecule type" value="Genomic_DNA"/>
</dbReference>
<dbReference type="EMBL" id="LR796875">
    <property type="protein sequence ID" value="CAB4171980.1"/>
    <property type="molecule type" value="Genomic_DNA"/>
</dbReference>
<evidence type="ECO:0000313" key="3">
    <source>
        <dbReference type="EMBL" id="CAB4200602.1"/>
    </source>
</evidence>